<feature type="compositionally biased region" description="Basic and acidic residues" evidence="1">
    <location>
        <begin position="280"/>
        <end position="291"/>
    </location>
</feature>
<proteinExistence type="predicted"/>
<comment type="caution">
    <text evidence="2">The sequence shown here is derived from an EMBL/GenBank/DDBJ whole genome shotgun (WGS) entry which is preliminary data.</text>
</comment>
<protein>
    <submittedName>
        <fullName evidence="2">Uncharacterized protein</fullName>
    </submittedName>
</protein>
<dbReference type="AlphaFoldDB" id="A0AA88E3B0"/>
<sequence length="392" mass="42912">MASPCTPADSSHGGMDQIKGGFFRKTVSDLFSILFSSPSLPFSSNIRVKNAALRVFSSGAIAKRIDVFTLETSDDVVIVIRVSRRKNSPSTTQCSSEITPTKKAHVIQEDRKEVEVLEGPSHKVSENISICSSQVSNLSSPHADEKRHEINVTPIGYRRCSEGLRNFKGNQKNPASSCSLKDEIRGSPTSGEIPVTLDDEKLNSSLSGTILSGKSPVHLSAKIISNTEEKRVIVCGLVGGNNNSTPLSVFSDPEDVLLQNELGSSKSKRGRKSKNANNKAAKETDAKEESTHRKKTERKIIYEKPVTFLLGVVIDVPLPSPEKLAKTFAVSPECSPYGRSRSGRLLLPTMEFWRNQIPVYDSDHSITRIQGDLPASVRGLYLLLNRQLILLV</sequence>
<organism evidence="2 3">
    <name type="scientific">Ficus carica</name>
    <name type="common">Common fig</name>
    <dbReference type="NCBI Taxonomy" id="3494"/>
    <lineage>
        <taxon>Eukaryota</taxon>
        <taxon>Viridiplantae</taxon>
        <taxon>Streptophyta</taxon>
        <taxon>Embryophyta</taxon>
        <taxon>Tracheophyta</taxon>
        <taxon>Spermatophyta</taxon>
        <taxon>Magnoliopsida</taxon>
        <taxon>eudicotyledons</taxon>
        <taxon>Gunneridae</taxon>
        <taxon>Pentapetalae</taxon>
        <taxon>rosids</taxon>
        <taxon>fabids</taxon>
        <taxon>Rosales</taxon>
        <taxon>Moraceae</taxon>
        <taxon>Ficeae</taxon>
        <taxon>Ficus</taxon>
    </lineage>
</organism>
<accession>A0AA88E3B0</accession>
<dbReference type="InterPro" id="IPR053090">
    <property type="entry name" value="Centromere_KNL-2_homolog"/>
</dbReference>
<gene>
    <name evidence="2" type="ORF">TIFTF001_036403</name>
</gene>
<evidence type="ECO:0000256" key="1">
    <source>
        <dbReference type="SAM" id="MobiDB-lite"/>
    </source>
</evidence>
<evidence type="ECO:0000313" key="2">
    <source>
        <dbReference type="EMBL" id="GMN67347.1"/>
    </source>
</evidence>
<evidence type="ECO:0000313" key="3">
    <source>
        <dbReference type="Proteomes" id="UP001187192"/>
    </source>
</evidence>
<dbReference type="PANTHER" id="PTHR35311:SF1">
    <property type="entry name" value="PROTEIN EMBRYO DEFECTIVE 1674"/>
    <property type="match status" value="1"/>
</dbReference>
<reference evidence="2" key="1">
    <citation type="submission" date="2023-07" db="EMBL/GenBank/DDBJ databases">
        <title>draft genome sequence of fig (Ficus carica).</title>
        <authorList>
            <person name="Takahashi T."/>
            <person name="Nishimura K."/>
        </authorList>
    </citation>
    <scope>NUCLEOTIDE SEQUENCE</scope>
</reference>
<keyword evidence="3" id="KW-1185">Reference proteome</keyword>
<feature type="region of interest" description="Disordered" evidence="1">
    <location>
        <begin position="261"/>
        <end position="296"/>
    </location>
</feature>
<feature type="region of interest" description="Disordered" evidence="1">
    <location>
        <begin position="171"/>
        <end position="192"/>
    </location>
</feature>
<name>A0AA88E3B0_FICCA</name>
<dbReference type="Proteomes" id="UP001187192">
    <property type="component" value="Unassembled WGS sequence"/>
</dbReference>
<dbReference type="EMBL" id="BTGU01000437">
    <property type="protein sequence ID" value="GMN67347.1"/>
    <property type="molecule type" value="Genomic_DNA"/>
</dbReference>
<dbReference type="PANTHER" id="PTHR35311">
    <property type="entry name" value="KINETOCHORE-ASSOCIATED PROTEIN KNL-2 HOMOLOG"/>
    <property type="match status" value="1"/>
</dbReference>